<dbReference type="Proteomes" id="UP001459277">
    <property type="component" value="Unassembled WGS sequence"/>
</dbReference>
<evidence type="ECO:0000313" key="4">
    <source>
        <dbReference type="Proteomes" id="UP001459277"/>
    </source>
</evidence>
<comment type="caution">
    <text evidence="3">The sequence shown here is derived from an EMBL/GenBank/DDBJ whole genome shotgun (WGS) entry which is preliminary data.</text>
</comment>
<evidence type="ECO:0000256" key="2">
    <source>
        <dbReference type="SAM" id="MobiDB-lite"/>
    </source>
</evidence>
<dbReference type="EMBL" id="JAZDWU010000003">
    <property type="protein sequence ID" value="KAL0009257.1"/>
    <property type="molecule type" value="Genomic_DNA"/>
</dbReference>
<reference evidence="3 4" key="1">
    <citation type="submission" date="2024-01" db="EMBL/GenBank/DDBJ databases">
        <title>A telomere-to-telomere, gap-free genome of sweet tea (Lithocarpus litseifolius).</title>
        <authorList>
            <person name="Zhou J."/>
        </authorList>
    </citation>
    <scope>NUCLEOTIDE SEQUENCE [LARGE SCALE GENOMIC DNA]</scope>
    <source>
        <strain evidence="3">Zhou-2022a</strain>
        <tissue evidence="3">Leaf</tissue>
    </source>
</reference>
<proteinExistence type="predicted"/>
<protein>
    <submittedName>
        <fullName evidence="3">Uncharacterized protein</fullName>
    </submittedName>
</protein>
<keyword evidence="1" id="KW-0175">Coiled coil</keyword>
<gene>
    <name evidence="3" type="ORF">SO802_010759</name>
</gene>
<evidence type="ECO:0000256" key="1">
    <source>
        <dbReference type="SAM" id="Coils"/>
    </source>
</evidence>
<feature type="region of interest" description="Disordered" evidence="2">
    <location>
        <begin position="78"/>
        <end position="103"/>
    </location>
</feature>
<sequence length="268" mass="29921">MDDAVNEVVSVDGKPAKWAGWKSNTVCFSFELPFFVLHFLECRLGLVSRNWLRPKRRRPRVASSVIFLSKKHSKVGDTSKEDQVVTPPLDHSHAKCPASPTSSLEVVTPDGEEVWKKKAGGESLFVSGKLLDLERKVASSEPVVKSLSIENETLKNKVAILTIEAENDKERVAILEKSLQDFKDSDKYSDELCKCYVEGFDLLMKWMAKHHPGLDLSGLAVDDVEKELMFDCPYEATAENVMEEATDVAEVMEEVAITTLADPVPNEH</sequence>
<accession>A0AAW2DHB6</accession>
<organism evidence="3 4">
    <name type="scientific">Lithocarpus litseifolius</name>
    <dbReference type="NCBI Taxonomy" id="425828"/>
    <lineage>
        <taxon>Eukaryota</taxon>
        <taxon>Viridiplantae</taxon>
        <taxon>Streptophyta</taxon>
        <taxon>Embryophyta</taxon>
        <taxon>Tracheophyta</taxon>
        <taxon>Spermatophyta</taxon>
        <taxon>Magnoliopsida</taxon>
        <taxon>eudicotyledons</taxon>
        <taxon>Gunneridae</taxon>
        <taxon>Pentapetalae</taxon>
        <taxon>rosids</taxon>
        <taxon>fabids</taxon>
        <taxon>Fagales</taxon>
        <taxon>Fagaceae</taxon>
        <taxon>Lithocarpus</taxon>
    </lineage>
</organism>
<feature type="coiled-coil region" evidence="1">
    <location>
        <begin position="144"/>
        <end position="171"/>
    </location>
</feature>
<keyword evidence="4" id="KW-1185">Reference proteome</keyword>
<evidence type="ECO:0000313" key="3">
    <source>
        <dbReference type="EMBL" id="KAL0009257.1"/>
    </source>
</evidence>
<dbReference type="AlphaFoldDB" id="A0AAW2DHB6"/>
<name>A0AAW2DHB6_9ROSI</name>